<sequence length="56" mass="6277">MHRLTHTHTHTHTNLNSLLPIHLNITSHLTFRGALQCLPHVRCGALGWPKGVHRGS</sequence>
<accession>A0A5B7ISB7</accession>
<keyword evidence="2" id="KW-1185">Reference proteome</keyword>
<dbReference type="EMBL" id="VSRR010068165">
    <property type="protein sequence ID" value="MPC85355.1"/>
    <property type="molecule type" value="Genomic_DNA"/>
</dbReference>
<evidence type="ECO:0000313" key="2">
    <source>
        <dbReference type="Proteomes" id="UP000324222"/>
    </source>
</evidence>
<gene>
    <name evidence="1" type="ORF">E2C01_080124</name>
</gene>
<organism evidence="1 2">
    <name type="scientific">Portunus trituberculatus</name>
    <name type="common">Swimming crab</name>
    <name type="synonym">Neptunus trituberculatus</name>
    <dbReference type="NCBI Taxonomy" id="210409"/>
    <lineage>
        <taxon>Eukaryota</taxon>
        <taxon>Metazoa</taxon>
        <taxon>Ecdysozoa</taxon>
        <taxon>Arthropoda</taxon>
        <taxon>Crustacea</taxon>
        <taxon>Multicrustacea</taxon>
        <taxon>Malacostraca</taxon>
        <taxon>Eumalacostraca</taxon>
        <taxon>Eucarida</taxon>
        <taxon>Decapoda</taxon>
        <taxon>Pleocyemata</taxon>
        <taxon>Brachyura</taxon>
        <taxon>Eubrachyura</taxon>
        <taxon>Portunoidea</taxon>
        <taxon>Portunidae</taxon>
        <taxon>Portuninae</taxon>
        <taxon>Portunus</taxon>
    </lineage>
</organism>
<reference evidence="1 2" key="1">
    <citation type="submission" date="2019-05" db="EMBL/GenBank/DDBJ databases">
        <title>Another draft genome of Portunus trituberculatus and its Hox gene families provides insights of decapod evolution.</title>
        <authorList>
            <person name="Jeong J.-H."/>
            <person name="Song I."/>
            <person name="Kim S."/>
            <person name="Choi T."/>
            <person name="Kim D."/>
            <person name="Ryu S."/>
            <person name="Kim W."/>
        </authorList>
    </citation>
    <scope>NUCLEOTIDE SEQUENCE [LARGE SCALE GENOMIC DNA]</scope>
    <source>
        <tissue evidence="1">Muscle</tissue>
    </source>
</reference>
<comment type="caution">
    <text evidence="1">The sequence shown here is derived from an EMBL/GenBank/DDBJ whole genome shotgun (WGS) entry which is preliminary data.</text>
</comment>
<evidence type="ECO:0000313" key="1">
    <source>
        <dbReference type="EMBL" id="MPC85355.1"/>
    </source>
</evidence>
<protein>
    <submittedName>
        <fullName evidence="1">Uncharacterized protein</fullName>
    </submittedName>
</protein>
<proteinExistence type="predicted"/>
<name>A0A5B7ISB7_PORTR</name>
<dbReference type="AlphaFoldDB" id="A0A5B7ISB7"/>
<dbReference type="Proteomes" id="UP000324222">
    <property type="component" value="Unassembled WGS sequence"/>
</dbReference>